<reference evidence="22" key="1">
    <citation type="journal article" date="2018" name="Mol. Phylogenet. Evol.">
        <title>Mitochondrial phylogenomics of the Hymenoptera.</title>
        <authorList>
            <person name="Tang P."/>
            <person name="Zhu J.C."/>
            <person name="Zheng B.Y."/>
            <person name="Wei S.J."/>
            <person name="Sharkey M."/>
            <person name="Chen X.X."/>
            <person name="Vogler A.P."/>
        </authorList>
    </citation>
    <scope>NUCLEOTIDE SEQUENCE</scope>
</reference>
<feature type="domain" description="Cytochrome b/b6 N-terminal region profile" evidence="20">
    <location>
        <begin position="1"/>
        <end position="210"/>
    </location>
</feature>
<feature type="transmembrane region" description="Helical" evidence="19">
    <location>
        <begin position="111"/>
        <end position="134"/>
    </location>
</feature>
<dbReference type="GO" id="GO:0008121">
    <property type="term" value="F:quinol-cytochrome-c reductase activity"/>
    <property type="evidence" value="ECO:0007669"/>
    <property type="project" value="InterPro"/>
</dbReference>
<dbReference type="GO" id="GO:0006122">
    <property type="term" value="P:mitochondrial electron transport, ubiquinol to cytochrome c"/>
    <property type="evidence" value="ECO:0007669"/>
    <property type="project" value="TreeGrafter"/>
</dbReference>
<evidence type="ECO:0000256" key="18">
    <source>
        <dbReference type="PIRSR" id="PIRSR038885-2"/>
    </source>
</evidence>
<organism evidence="22">
    <name type="scientific">Aulacus sinensis</name>
    <dbReference type="NCBI Taxonomy" id="2491146"/>
    <lineage>
        <taxon>Eukaryota</taxon>
        <taxon>Metazoa</taxon>
        <taxon>Ecdysozoa</taxon>
        <taxon>Arthropoda</taxon>
        <taxon>Hexapoda</taxon>
        <taxon>Insecta</taxon>
        <taxon>Pterygota</taxon>
        <taxon>Neoptera</taxon>
        <taxon>Endopterygota</taxon>
        <taxon>Hymenoptera</taxon>
        <taxon>Apocrita</taxon>
        <taxon>Evanioidea</taxon>
        <taxon>Aulacidae</taxon>
        <taxon>Aulacus</taxon>
    </lineage>
</organism>
<keyword evidence="9 18" id="KW-0479">Metal-binding</keyword>
<keyword evidence="11 19" id="KW-0249">Electron transport</keyword>
<dbReference type="InterPro" id="IPR016174">
    <property type="entry name" value="Di-haem_cyt_TM"/>
</dbReference>
<evidence type="ECO:0000256" key="11">
    <source>
        <dbReference type="ARBA" id="ARBA00022982"/>
    </source>
</evidence>
<sequence>MNKSLLKKNSLTLIIYNSLISLPTPLNISYWWNFGSLLGICLLMQIITGLFLSMHYSPHLSIAFNSIIHIMHNVNYGWIMRYIHLNGATFFFICIYMHIGRNLYYNSFNYMKVWMIGIMILFLLMATAFLGYVLPWGQMSFWGATVITNLLSTIPYIGQMTVQWIWGGFSINNATLNRFFSLHFICPLIIMIFVIIHLMFLHEFGSNNPLGTNSNLNKLSFYPYYLYKDLITLIILFMLILYFILLNPNFFNDPENFMKANSMVTPIHIQPEWYFLFAYSILRAIPSKFGGVLGLLCSICILIYLPMLNKFNKSFNLNIYPLNQLMFWFFLNVFILLTWTGMKPVEIPYILISQILMYIYFIYFIIYPMNIYFFNKFMMLKK</sequence>
<name>A0A3S8V0A6_9HYME</name>
<evidence type="ECO:0000256" key="10">
    <source>
        <dbReference type="ARBA" id="ARBA00022792"/>
    </source>
</evidence>
<dbReference type="Pfam" id="PF00032">
    <property type="entry name" value="Cytochrom_B_C"/>
    <property type="match status" value="1"/>
</dbReference>
<evidence type="ECO:0000256" key="5">
    <source>
        <dbReference type="ARBA" id="ARBA00022448"/>
    </source>
</evidence>
<dbReference type="SUPFAM" id="SSF81342">
    <property type="entry name" value="Transmembrane di-heme cytochromes"/>
    <property type="match status" value="1"/>
</dbReference>
<dbReference type="PIRSF" id="PIRSF038885">
    <property type="entry name" value="COB"/>
    <property type="match status" value="1"/>
</dbReference>
<dbReference type="InterPro" id="IPR036150">
    <property type="entry name" value="Cyt_b/b6_C_sf"/>
</dbReference>
<dbReference type="PANTHER" id="PTHR19271:SF16">
    <property type="entry name" value="CYTOCHROME B"/>
    <property type="match status" value="1"/>
</dbReference>
<evidence type="ECO:0000256" key="15">
    <source>
        <dbReference type="ARBA" id="ARBA00023128"/>
    </source>
</evidence>
<feature type="transmembrane region" description="Helical" evidence="19">
    <location>
        <begin position="222"/>
        <end position="245"/>
    </location>
</feature>
<feature type="transmembrane region" description="Helical" evidence="19">
    <location>
        <begin position="37"/>
        <end position="57"/>
    </location>
</feature>
<comment type="cofactor">
    <cofactor evidence="18">
        <name>heme</name>
        <dbReference type="ChEBI" id="CHEBI:30413"/>
    </cofactor>
    <text evidence="18">Binds 2 heme groups non-covalently.</text>
</comment>
<keyword evidence="10" id="KW-0999">Mitochondrion inner membrane</keyword>
<geneLocation type="mitochondrion" evidence="22"/>
<evidence type="ECO:0000256" key="9">
    <source>
        <dbReference type="ARBA" id="ARBA00022723"/>
    </source>
</evidence>
<evidence type="ECO:0000259" key="21">
    <source>
        <dbReference type="PROSITE" id="PS51003"/>
    </source>
</evidence>
<dbReference type="CDD" id="cd00284">
    <property type="entry name" value="Cytochrome_b_N"/>
    <property type="match status" value="1"/>
</dbReference>
<evidence type="ECO:0000256" key="17">
    <source>
        <dbReference type="PIRSR" id="PIRSR038885-1"/>
    </source>
</evidence>
<feature type="domain" description="Cytochrome b/b6 C-terminal region profile" evidence="21">
    <location>
        <begin position="211"/>
        <end position="382"/>
    </location>
</feature>
<dbReference type="CDD" id="cd00290">
    <property type="entry name" value="cytochrome_b_C"/>
    <property type="match status" value="1"/>
</dbReference>
<evidence type="ECO:0000313" key="22">
    <source>
        <dbReference type="EMBL" id="AZL93114.1"/>
    </source>
</evidence>
<dbReference type="SUPFAM" id="SSF81648">
    <property type="entry name" value="a domain/subunit of cytochrome bc1 complex (Ubiquinol-cytochrome c reductase)"/>
    <property type="match status" value="1"/>
</dbReference>
<keyword evidence="16 19" id="KW-0472">Membrane</keyword>
<evidence type="ECO:0000256" key="19">
    <source>
        <dbReference type="RuleBase" id="RU362117"/>
    </source>
</evidence>
<feature type="binding site" description="axial binding residue" evidence="18">
    <location>
        <position position="197"/>
    </location>
    <ligand>
        <name>heme b</name>
        <dbReference type="ChEBI" id="CHEBI:60344"/>
        <label>b566</label>
    </ligand>
    <ligandPart>
        <name>Fe</name>
        <dbReference type="ChEBI" id="CHEBI:18248"/>
    </ligandPart>
</feature>
<dbReference type="GO" id="GO:0005743">
    <property type="term" value="C:mitochondrial inner membrane"/>
    <property type="evidence" value="ECO:0007669"/>
    <property type="project" value="UniProtKB-SubCell"/>
</dbReference>
<proteinExistence type="inferred from homology"/>
<feature type="binding site" description="axial binding residue" evidence="18">
    <location>
        <position position="98"/>
    </location>
    <ligand>
        <name>heme b</name>
        <dbReference type="ChEBI" id="CHEBI:60344"/>
        <label>b566</label>
    </ligand>
    <ligandPart>
        <name>Fe</name>
        <dbReference type="ChEBI" id="CHEBI:18248"/>
    </ligandPart>
</feature>
<dbReference type="GO" id="GO:0046872">
    <property type="term" value="F:metal ion binding"/>
    <property type="evidence" value="ECO:0007669"/>
    <property type="project" value="UniProtKB-UniRule"/>
</dbReference>
<feature type="binding site" description="axial binding residue" evidence="18">
    <location>
        <position position="183"/>
    </location>
    <ligand>
        <name>heme b</name>
        <dbReference type="ChEBI" id="CHEBI:60344"/>
        <label>b562</label>
    </ligand>
    <ligandPart>
        <name>Fe</name>
        <dbReference type="ChEBI" id="CHEBI:18248"/>
    </ligandPart>
</feature>
<dbReference type="GO" id="GO:0016491">
    <property type="term" value="F:oxidoreductase activity"/>
    <property type="evidence" value="ECO:0007669"/>
    <property type="project" value="UniProtKB-UniRule"/>
</dbReference>
<comment type="subunit">
    <text evidence="3">The main subunits of complex b-c1 are: cytochrome b, cytochrome c1 and the Rieske protein.</text>
</comment>
<dbReference type="InterPro" id="IPR005798">
    <property type="entry name" value="Cyt_b/b6_C"/>
</dbReference>
<keyword evidence="15 19" id="KW-0496">Mitochondrion</keyword>
<keyword evidence="13 18" id="KW-0408">Iron</keyword>
<feature type="binding site" description="axial binding residue" evidence="18">
    <location>
        <position position="84"/>
    </location>
    <ligand>
        <name>heme b</name>
        <dbReference type="ChEBI" id="CHEBI:60344"/>
        <label>b562</label>
    </ligand>
    <ligandPart>
        <name>Fe</name>
        <dbReference type="ChEBI" id="CHEBI:18248"/>
    </ligandPart>
</feature>
<dbReference type="InterPro" id="IPR048259">
    <property type="entry name" value="Cytochrome_b_N_euk/bac"/>
</dbReference>
<dbReference type="InterPro" id="IPR005797">
    <property type="entry name" value="Cyt_b/b6_N"/>
</dbReference>
<dbReference type="PANTHER" id="PTHR19271">
    <property type="entry name" value="CYTOCHROME B"/>
    <property type="match status" value="1"/>
</dbReference>
<feature type="transmembrane region" description="Helical" evidence="19">
    <location>
        <begin position="78"/>
        <end position="99"/>
    </location>
</feature>
<keyword evidence="7 19" id="KW-0679">Respiratory chain</keyword>
<keyword evidence="6 18" id="KW-0349">Heme</keyword>
<evidence type="ECO:0000256" key="4">
    <source>
        <dbReference type="ARBA" id="ARBA00013531"/>
    </source>
</evidence>
<evidence type="ECO:0000256" key="8">
    <source>
        <dbReference type="ARBA" id="ARBA00022692"/>
    </source>
</evidence>
<comment type="similarity">
    <text evidence="19">Belongs to the cytochrome b family.</text>
</comment>
<evidence type="ECO:0000256" key="2">
    <source>
        <dbReference type="ARBA" id="ARBA00004448"/>
    </source>
</evidence>
<comment type="subcellular location">
    <subcellularLocation>
        <location evidence="2">Mitochondrion inner membrane</location>
        <topology evidence="2">Multi-pass membrane protein</topology>
    </subcellularLocation>
</comment>
<dbReference type="GO" id="GO:0045275">
    <property type="term" value="C:respiratory chain complex III"/>
    <property type="evidence" value="ECO:0007669"/>
    <property type="project" value="InterPro"/>
</dbReference>
<feature type="transmembrane region" description="Helical" evidence="19">
    <location>
        <begin position="347"/>
        <end position="374"/>
    </location>
</feature>
<gene>
    <name evidence="22" type="primary">cob</name>
</gene>
<dbReference type="Gene3D" id="1.20.810.10">
    <property type="entry name" value="Cytochrome Bc1 Complex, Chain C"/>
    <property type="match status" value="1"/>
</dbReference>
<evidence type="ECO:0000259" key="20">
    <source>
        <dbReference type="PROSITE" id="PS51002"/>
    </source>
</evidence>
<evidence type="ECO:0000256" key="3">
    <source>
        <dbReference type="ARBA" id="ARBA00011649"/>
    </source>
</evidence>
<feature type="transmembrane region" description="Helical" evidence="19">
    <location>
        <begin position="179"/>
        <end position="201"/>
    </location>
</feature>
<keyword evidence="14" id="KW-0830">Ubiquinone</keyword>
<dbReference type="InterPro" id="IPR048260">
    <property type="entry name" value="Cytochrome_b_C_euk/bac"/>
</dbReference>
<dbReference type="InterPro" id="IPR030689">
    <property type="entry name" value="Cytochrome_b"/>
</dbReference>
<protein>
    <recommendedName>
        <fullName evidence="4 19">Cytochrome b</fullName>
    </recommendedName>
</protein>
<keyword evidence="5 19" id="KW-0813">Transport</keyword>
<evidence type="ECO:0000256" key="6">
    <source>
        <dbReference type="ARBA" id="ARBA00022617"/>
    </source>
</evidence>
<accession>A0A3S8V0A6</accession>
<keyword evidence="8 19" id="KW-0812">Transmembrane</keyword>
<feature type="binding site" evidence="17">
    <location>
        <position position="202"/>
    </location>
    <ligand>
        <name>a ubiquinone</name>
        <dbReference type="ChEBI" id="CHEBI:16389"/>
    </ligand>
</feature>
<feature type="transmembrane region" description="Helical" evidence="19">
    <location>
        <begin position="320"/>
        <end position="341"/>
    </location>
</feature>
<evidence type="ECO:0000256" key="1">
    <source>
        <dbReference type="ARBA" id="ARBA00002566"/>
    </source>
</evidence>
<feature type="transmembrane region" description="Helical" evidence="19">
    <location>
        <begin position="141"/>
        <end position="159"/>
    </location>
</feature>
<dbReference type="Pfam" id="PF00033">
    <property type="entry name" value="Cytochrome_B"/>
    <property type="match status" value="1"/>
</dbReference>
<comment type="cofactor">
    <cofactor evidence="19">
        <name>heme b</name>
        <dbReference type="ChEBI" id="CHEBI:60344"/>
    </cofactor>
    <text evidence="19">Binds 2 heme groups non-covalently.</text>
</comment>
<evidence type="ECO:0000256" key="13">
    <source>
        <dbReference type="ARBA" id="ARBA00023004"/>
    </source>
</evidence>
<dbReference type="InterPro" id="IPR027387">
    <property type="entry name" value="Cytb/b6-like_sf"/>
</dbReference>
<feature type="transmembrane region" description="Helical" evidence="19">
    <location>
        <begin position="289"/>
        <end position="308"/>
    </location>
</feature>
<dbReference type="EMBL" id="MG923485">
    <property type="protein sequence ID" value="AZL93114.1"/>
    <property type="molecule type" value="Genomic_DNA"/>
</dbReference>
<comment type="function">
    <text evidence="1 19">Component of the ubiquinol-cytochrome c reductase complex (complex III or cytochrome b-c1 complex) that is part of the mitochondrial respiratory chain. The b-c1 complex mediates electron transfer from ubiquinol to cytochrome c. Contributes to the generation of a proton gradient across the mitochondrial membrane that is then used for ATP synthesis.</text>
</comment>
<dbReference type="PROSITE" id="PS51003">
    <property type="entry name" value="CYTB_CTER"/>
    <property type="match status" value="1"/>
</dbReference>
<dbReference type="PROSITE" id="PS51002">
    <property type="entry name" value="CYTB_NTER"/>
    <property type="match status" value="1"/>
</dbReference>
<dbReference type="AlphaFoldDB" id="A0A3S8V0A6"/>
<evidence type="ECO:0000256" key="16">
    <source>
        <dbReference type="ARBA" id="ARBA00023136"/>
    </source>
</evidence>
<evidence type="ECO:0000256" key="14">
    <source>
        <dbReference type="ARBA" id="ARBA00023075"/>
    </source>
</evidence>
<keyword evidence="12 19" id="KW-1133">Transmembrane helix</keyword>
<evidence type="ECO:0000256" key="12">
    <source>
        <dbReference type="ARBA" id="ARBA00022989"/>
    </source>
</evidence>
<evidence type="ECO:0000256" key="7">
    <source>
        <dbReference type="ARBA" id="ARBA00022660"/>
    </source>
</evidence>